<keyword evidence="4" id="KW-1185">Reference proteome</keyword>
<reference evidence="3 4" key="1">
    <citation type="submission" date="2019-02" db="EMBL/GenBank/DDBJ databases">
        <title>Sequencing the genomes of 1000 actinobacteria strains.</title>
        <authorList>
            <person name="Klenk H.-P."/>
        </authorList>
    </citation>
    <scope>NUCLEOTIDE SEQUENCE [LARGE SCALE GENOMIC DNA]</scope>
    <source>
        <strain evidence="3 4">DSM 45779</strain>
    </source>
</reference>
<organism evidence="3 4">
    <name type="scientific">Pseudonocardia sediminis</name>
    <dbReference type="NCBI Taxonomy" id="1397368"/>
    <lineage>
        <taxon>Bacteria</taxon>
        <taxon>Bacillati</taxon>
        <taxon>Actinomycetota</taxon>
        <taxon>Actinomycetes</taxon>
        <taxon>Pseudonocardiales</taxon>
        <taxon>Pseudonocardiaceae</taxon>
        <taxon>Pseudonocardia</taxon>
    </lineage>
</organism>
<dbReference type="PANTHER" id="PTHR43384">
    <property type="entry name" value="SEPTUM SITE-DETERMINING PROTEIN MIND HOMOLOG, CHLOROPLASTIC-RELATED"/>
    <property type="match status" value="1"/>
</dbReference>
<evidence type="ECO:0000313" key="4">
    <source>
        <dbReference type="Proteomes" id="UP000291591"/>
    </source>
</evidence>
<keyword evidence="3" id="KW-0969">Cilium</keyword>
<dbReference type="InterPro" id="IPR027417">
    <property type="entry name" value="P-loop_NTPase"/>
</dbReference>
<dbReference type="Proteomes" id="UP000291591">
    <property type="component" value="Unassembled WGS sequence"/>
</dbReference>
<keyword evidence="3" id="KW-0282">Flagellum</keyword>
<dbReference type="SUPFAM" id="SSF52540">
    <property type="entry name" value="P-loop containing nucleoside triphosphate hydrolases"/>
    <property type="match status" value="1"/>
</dbReference>
<dbReference type="GO" id="GO:0005829">
    <property type="term" value="C:cytosol"/>
    <property type="evidence" value="ECO:0007669"/>
    <property type="project" value="TreeGrafter"/>
</dbReference>
<dbReference type="PANTHER" id="PTHR43384:SF14">
    <property type="entry name" value="ESX-1 SECRETION-ASSOCIATED PROTEIN ESPI"/>
    <property type="match status" value="1"/>
</dbReference>
<dbReference type="GO" id="GO:0051782">
    <property type="term" value="P:negative regulation of cell division"/>
    <property type="evidence" value="ECO:0007669"/>
    <property type="project" value="TreeGrafter"/>
</dbReference>
<dbReference type="GO" id="GO:0005524">
    <property type="term" value="F:ATP binding"/>
    <property type="evidence" value="ECO:0007669"/>
    <property type="project" value="TreeGrafter"/>
</dbReference>
<gene>
    <name evidence="3" type="ORF">EV383_6222</name>
</gene>
<feature type="region of interest" description="Disordered" evidence="1">
    <location>
        <begin position="1"/>
        <end position="119"/>
    </location>
</feature>
<feature type="compositionally biased region" description="Pro residues" evidence="1">
    <location>
        <begin position="79"/>
        <end position="91"/>
    </location>
</feature>
<dbReference type="GO" id="GO:0016887">
    <property type="term" value="F:ATP hydrolysis activity"/>
    <property type="evidence" value="ECO:0007669"/>
    <property type="project" value="TreeGrafter"/>
</dbReference>
<name>A0A4V6MDZ9_PSEST</name>
<evidence type="ECO:0000256" key="1">
    <source>
        <dbReference type="SAM" id="MobiDB-lite"/>
    </source>
</evidence>
<evidence type="ECO:0000313" key="3">
    <source>
        <dbReference type="EMBL" id="RZT75482.1"/>
    </source>
</evidence>
<dbReference type="GO" id="GO:0009898">
    <property type="term" value="C:cytoplasmic side of plasma membrane"/>
    <property type="evidence" value="ECO:0007669"/>
    <property type="project" value="TreeGrafter"/>
</dbReference>
<dbReference type="EMBL" id="SHKL01000002">
    <property type="protein sequence ID" value="RZT75482.1"/>
    <property type="molecule type" value="Genomic_DNA"/>
</dbReference>
<protein>
    <submittedName>
        <fullName evidence="3">MinD-like ATPase involved in chromosome partitioning or flagellar assembly</fullName>
    </submittedName>
</protein>
<proteinExistence type="predicted"/>
<evidence type="ECO:0000259" key="2">
    <source>
        <dbReference type="Pfam" id="PF01656"/>
    </source>
</evidence>
<feature type="domain" description="CobQ/CobB/MinD/ParA nucleotide binding" evidence="2">
    <location>
        <begin position="172"/>
        <end position="244"/>
    </location>
</feature>
<dbReference type="AlphaFoldDB" id="A0A4V6MDZ9"/>
<dbReference type="Gene3D" id="3.40.50.300">
    <property type="entry name" value="P-loop containing nucleotide triphosphate hydrolases"/>
    <property type="match status" value="1"/>
</dbReference>
<sequence>MSQNNTKHDSSSSWLADPGALAWAAPRSPDPAPTTANKEHPEEPAAPTRPSWSFPEQPTDRPAVPSAEMGTAARNAAPPGRPPEPAPPVGPPAGVDEPDEPRPAASPAGGFTPLSTEGMVRVRRTPPRDGWRSAVYKLTGGRINPGLSEIEERRRALLTKVRTPLAGPHSVAVGSIKGGIGKTTVASLLGLALAEHRGDRVIAIDANPDAGTLADRLVGEGAVTTTIRDLLDQIDQVRTSTQLSGFTHLAGRLQVLASEQEPELSEMFSKTDYEAVLRVLSRFFECLITDSGTGVVHSAMQGTLDHADSLVIVGAPTVDGASRAARTLDWLTAQGFTDLASDAVVVLSCDRYSPDVDLARIRDHFRSRCRAVVELPPDKHLATGGLIDLDALAPDTRDAALELAAAVAEGFHGRRTRGLASHGFR</sequence>
<comment type="caution">
    <text evidence="3">The sequence shown here is derived from an EMBL/GenBank/DDBJ whole genome shotgun (WGS) entry which is preliminary data.</text>
</comment>
<keyword evidence="3" id="KW-0966">Cell projection</keyword>
<feature type="compositionally biased region" description="Basic and acidic residues" evidence="1">
    <location>
        <begin position="1"/>
        <end position="10"/>
    </location>
</feature>
<accession>A0A4V6MDZ9</accession>
<dbReference type="InterPro" id="IPR050625">
    <property type="entry name" value="ParA/MinD_ATPase"/>
</dbReference>
<dbReference type="InterPro" id="IPR002586">
    <property type="entry name" value="CobQ/CobB/MinD/ParA_Nub-bd_dom"/>
</dbReference>
<dbReference type="Pfam" id="PF01656">
    <property type="entry name" value="CbiA"/>
    <property type="match status" value="1"/>
</dbReference>